<dbReference type="Proteomes" id="UP000580043">
    <property type="component" value="Unassembled WGS sequence"/>
</dbReference>
<organism evidence="7 8">
    <name type="scientific">Zoogloea dura</name>
    <dbReference type="NCBI Taxonomy" id="2728840"/>
    <lineage>
        <taxon>Bacteria</taxon>
        <taxon>Pseudomonadati</taxon>
        <taxon>Pseudomonadota</taxon>
        <taxon>Betaproteobacteria</taxon>
        <taxon>Rhodocyclales</taxon>
        <taxon>Zoogloeaceae</taxon>
        <taxon>Zoogloea</taxon>
    </lineage>
</organism>
<dbReference type="GO" id="GO:1902600">
    <property type="term" value="P:proton transmembrane transport"/>
    <property type="evidence" value="ECO:0007669"/>
    <property type="project" value="InterPro"/>
</dbReference>
<dbReference type="InterPro" id="IPR006153">
    <property type="entry name" value="Cation/H_exchanger_TM"/>
</dbReference>
<feature type="transmembrane region" description="Helical" evidence="5">
    <location>
        <begin position="350"/>
        <end position="370"/>
    </location>
</feature>
<dbReference type="PANTHER" id="PTHR43021">
    <property type="entry name" value="NA(+)/H(+) ANTIPORTER-RELATED"/>
    <property type="match status" value="1"/>
</dbReference>
<dbReference type="AlphaFoldDB" id="A0A848G5J1"/>
<feature type="transmembrane region" description="Helical" evidence="5">
    <location>
        <begin position="138"/>
        <end position="158"/>
    </location>
</feature>
<gene>
    <name evidence="7" type="ORF">HHL15_12055</name>
</gene>
<feature type="transmembrane region" description="Helical" evidence="5">
    <location>
        <begin position="236"/>
        <end position="253"/>
    </location>
</feature>
<feature type="transmembrane region" description="Helical" evidence="5">
    <location>
        <begin position="174"/>
        <end position="194"/>
    </location>
</feature>
<feature type="transmembrane region" description="Helical" evidence="5">
    <location>
        <begin position="110"/>
        <end position="132"/>
    </location>
</feature>
<evidence type="ECO:0000256" key="2">
    <source>
        <dbReference type="ARBA" id="ARBA00022692"/>
    </source>
</evidence>
<dbReference type="InterPro" id="IPR038770">
    <property type="entry name" value="Na+/solute_symporter_sf"/>
</dbReference>
<keyword evidence="3 5" id="KW-1133">Transmembrane helix</keyword>
<evidence type="ECO:0000256" key="5">
    <source>
        <dbReference type="SAM" id="Phobius"/>
    </source>
</evidence>
<dbReference type="Gene3D" id="1.20.1530.20">
    <property type="match status" value="1"/>
</dbReference>
<protein>
    <recommendedName>
        <fullName evidence="6">Cation/H+ exchanger transmembrane domain-containing protein</fullName>
    </recommendedName>
</protein>
<accession>A0A848G5J1</accession>
<evidence type="ECO:0000256" key="1">
    <source>
        <dbReference type="ARBA" id="ARBA00004141"/>
    </source>
</evidence>
<proteinExistence type="predicted"/>
<sequence length="418" mass="43566">MTILRDAWEALQDRLFFLPPFPDQLDALALFALLLIAGLVVGELLQRRLGLSRLVGYVLAGAVCGPEGLGWLDAEGVAMARPVADVALGLLMMETGRNLDWRWLRLNPGLLRSAGAEAGLAFAGLFAFAWLAVDLSPAWSAATAAIAMASAPAVVLLITEECRAEGQVAQRTQVLTAINCTASFVVFAIVLGVIHAEQSGDWLNSLAHPCWVVGGGGIIAWLCARLALAVAARQSGGALAQVFVLVAAALLAIGLARMVAVPVFLCLFMMGLALGSLDRGRVLTYASLPQGHGLLAVVLFVVTGAMLPLTDMTPLAVAQVLGLLLVRGLAKFGGVTLVGQADLPMAKRRLVGLGIQPLSATAIFMAAELTTIYPEVSGQALVLPLLAAAVMEFIGPQLCRAALVRAGETAPAAGRRTE</sequence>
<feature type="domain" description="Cation/H+ exchanger transmembrane" evidence="6">
    <location>
        <begin position="36"/>
        <end position="369"/>
    </location>
</feature>
<evidence type="ECO:0000313" key="7">
    <source>
        <dbReference type="EMBL" id="NML26480.1"/>
    </source>
</evidence>
<comment type="caution">
    <text evidence="7">The sequence shown here is derived from an EMBL/GenBank/DDBJ whole genome shotgun (WGS) entry which is preliminary data.</text>
</comment>
<evidence type="ECO:0000259" key="6">
    <source>
        <dbReference type="Pfam" id="PF00999"/>
    </source>
</evidence>
<dbReference type="Pfam" id="PF00999">
    <property type="entry name" value="Na_H_Exchanger"/>
    <property type="match status" value="1"/>
</dbReference>
<feature type="transmembrane region" description="Helical" evidence="5">
    <location>
        <begin position="27"/>
        <end position="45"/>
    </location>
</feature>
<dbReference type="RefSeq" id="WP_169146013.1">
    <property type="nucleotide sequence ID" value="NZ_JABBGA010000008.1"/>
</dbReference>
<dbReference type="GO" id="GO:0015297">
    <property type="term" value="F:antiporter activity"/>
    <property type="evidence" value="ECO:0007669"/>
    <property type="project" value="InterPro"/>
</dbReference>
<evidence type="ECO:0000256" key="3">
    <source>
        <dbReference type="ARBA" id="ARBA00022989"/>
    </source>
</evidence>
<feature type="transmembrane region" description="Helical" evidence="5">
    <location>
        <begin position="289"/>
        <end position="309"/>
    </location>
</feature>
<feature type="transmembrane region" description="Helical" evidence="5">
    <location>
        <begin position="376"/>
        <end position="395"/>
    </location>
</feature>
<comment type="subcellular location">
    <subcellularLocation>
        <location evidence="1">Membrane</location>
        <topology evidence="1">Multi-pass membrane protein</topology>
    </subcellularLocation>
</comment>
<dbReference type="GO" id="GO:0016020">
    <property type="term" value="C:membrane"/>
    <property type="evidence" value="ECO:0007669"/>
    <property type="project" value="UniProtKB-SubCell"/>
</dbReference>
<dbReference type="PANTHER" id="PTHR43021:SF2">
    <property type="entry name" value="CATION_H+ EXCHANGER DOMAIN-CONTAINING PROTEIN"/>
    <property type="match status" value="1"/>
</dbReference>
<reference evidence="7 8" key="1">
    <citation type="submission" date="2020-04" db="EMBL/GenBank/DDBJ databases">
        <title>Zoogloea sp. G-4-1-14 isolated from soil.</title>
        <authorList>
            <person name="Dahal R.H."/>
        </authorList>
    </citation>
    <scope>NUCLEOTIDE SEQUENCE [LARGE SCALE GENOMIC DNA]</scope>
    <source>
        <strain evidence="7 8">G-4-1-14</strain>
    </source>
</reference>
<feature type="transmembrane region" description="Helical" evidence="5">
    <location>
        <begin position="259"/>
        <end position="277"/>
    </location>
</feature>
<keyword evidence="4 5" id="KW-0472">Membrane</keyword>
<feature type="transmembrane region" description="Helical" evidence="5">
    <location>
        <begin position="315"/>
        <end position="338"/>
    </location>
</feature>
<feature type="transmembrane region" description="Helical" evidence="5">
    <location>
        <begin position="206"/>
        <end position="224"/>
    </location>
</feature>
<evidence type="ECO:0000313" key="8">
    <source>
        <dbReference type="Proteomes" id="UP000580043"/>
    </source>
</evidence>
<name>A0A848G5J1_9RHOO</name>
<keyword evidence="2 5" id="KW-0812">Transmembrane</keyword>
<evidence type="ECO:0000256" key="4">
    <source>
        <dbReference type="ARBA" id="ARBA00023136"/>
    </source>
</evidence>
<dbReference type="EMBL" id="JABBGA010000008">
    <property type="protein sequence ID" value="NML26480.1"/>
    <property type="molecule type" value="Genomic_DNA"/>
</dbReference>
<keyword evidence="8" id="KW-1185">Reference proteome</keyword>